<gene>
    <name evidence="1" type="ORF">EDD66_11634</name>
</gene>
<proteinExistence type="predicted"/>
<protein>
    <submittedName>
        <fullName evidence="1">Vacuolar-type H+-ATPase subunit E/Vma4</fullName>
    </submittedName>
</protein>
<sequence>MTLDEKLDNFYNATMEDAAKQRVEIINDYKKSLREIYEEHKQESLRKAENFFEMEVKNLNREKNKTLSTETLDMRRLINEKSKELSAILFNDVTRKIEEFMKTPEYIDLLEKQIRDAVNFSKQDAITIYINPSDEEKKAELEKRTNALLTISTIDFLGGTRAVISSKNILIDNSFSTKINEEKEKFELQS</sequence>
<evidence type="ECO:0000313" key="2">
    <source>
        <dbReference type="Proteomes" id="UP000273083"/>
    </source>
</evidence>
<dbReference type="Gene3D" id="3.30.2320.30">
    <property type="entry name" value="ATP synthase, E subunit, C-terminal"/>
    <property type="match status" value="1"/>
</dbReference>
<dbReference type="RefSeq" id="WP_123610865.1">
    <property type="nucleotide sequence ID" value="NZ_RJVG01000016.1"/>
</dbReference>
<dbReference type="AlphaFoldDB" id="A0A3N1XB14"/>
<name>A0A3N1XB14_9FIRM</name>
<organism evidence="1 2">
    <name type="scientific">Mobilisporobacter senegalensis</name>
    <dbReference type="NCBI Taxonomy" id="1329262"/>
    <lineage>
        <taxon>Bacteria</taxon>
        <taxon>Bacillati</taxon>
        <taxon>Bacillota</taxon>
        <taxon>Clostridia</taxon>
        <taxon>Lachnospirales</taxon>
        <taxon>Lachnospiraceae</taxon>
        <taxon>Mobilisporobacter</taxon>
    </lineage>
</organism>
<dbReference type="InterPro" id="IPR038495">
    <property type="entry name" value="ATPase_E_C"/>
</dbReference>
<dbReference type="SUPFAM" id="SSF160527">
    <property type="entry name" value="V-type ATPase subunit E-like"/>
    <property type="match status" value="1"/>
</dbReference>
<dbReference type="Proteomes" id="UP000273083">
    <property type="component" value="Unassembled WGS sequence"/>
</dbReference>
<reference evidence="1 2" key="1">
    <citation type="submission" date="2018-11" db="EMBL/GenBank/DDBJ databases">
        <title>Genomic Encyclopedia of Type Strains, Phase IV (KMG-IV): sequencing the most valuable type-strain genomes for metagenomic binning, comparative biology and taxonomic classification.</title>
        <authorList>
            <person name="Goeker M."/>
        </authorList>
    </citation>
    <scope>NUCLEOTIDE SEQUENCE [LARGE SCALE GENOMIC DNA]</scope>
    <source>
        <strain evidence="1 2">DSM 26537</strain>
    </source>
</reference>
<accession>A0A3N1XB14</accession>
<comment type="caution">
    <text evidence="1">The sequence shown here is derived from an EMBL/GenBank/DDBJ whole genome shotgun (WGS) entry which is preliminary data.</text>
</comment>
<dbReference type="EMBL" id="RJVG01000016">
    <property type="protein sequence ID" value="ROR22152.1"/>
    <property type="molecule type" value="Genomic_DNA"/>
</dbReference>
<dbReference type="OrthoDB" id="1768593at2"/>
<evidence type="ECO:0000313" key="1">
    <source>
        <dbReference type="EMBL" id="ROR22152.1"/>
    </source>
</evidence>
<keyword evidence="2" id="KW-1185">Reference proteome</keyword>